<dbReference type="Pfam" id="PF02696">
    <property type="entry name" value="SelO"/>
    <property type="match status" value="1"/>
</dbReference>
<evidence type="ECO:0000313" key="9">
    <source>
        <dbReference type="EMBL" id="MBH9551783.1"/>
    </source>
</evidence>
<evidence type="ECO:0000256" key="1">
    <source>
        <dbReference type="ARBA" id="ARBA00009747"/>
    </source>
</evidence>
<feature type="binding site" evidence="8">
    <location>
        <position position="169"/>
    </location>
    <ligand>
        <name>ATP</name>
        <dbReference type="ChEBI" id="CHEBI:30616"/>
    </ligand>
</feature>
<comment type="catalytic activity">
    <reaction evidence="8">
        <text>L-seryl-[protein] + UTP = O-(5'-uridylyl)-L-seryl-[protein] + diphosphate</text>
        <dbReference type="Rhea" id="RHEA:64604"/>
        <dbReference type="Rhea" id="RHEA-COMP:9863"/>
        <dbReference type="Rhea" id="RHEA-COMP:16635"/>
        <dbReference type="ChEBI" id="CHEBI:29999"/>
        <dbReference type="ChEBI" id="CHEBI:33019"/>
        <dbReference type="ChEBI" id="CHEBI:46398"/>
        <dbReference type="ChEBI" id="CHEBI:156051"/>
    </reaction>
</comment>
<dbReference type="HAMAP" id="MF_00692">
    <property type="entry name" value="SelO"/>
    <property type="match status" value="1"/>
</dbReference>
<feature type="active site" description="Proton acceptor" evidence="8">
    <location>
        <position position="245"/>
    </location>
</feature>
<name>A0A931IXF3_9BURK</name>
<organism evidence="9 10">
    <name type="scientific">Inhella gelatinilytica</name>
    <dbReference type="NCBI Taxonomy" id="2795030"/>
    <lineage>
        <taxon>Bacteria</taxon>
        <taxon>Pseudomonadati</taxon>
        <taxon>Pseudomonadota</taxon>
        <taxon>Betaproteobacteria</taxon>
        <taxon>Burkholderiales</taxon>
        <taxon>Sphaerotilaceae</taxon>
        <taxon>Inhella</taxon>
    </lineage>
</organism>
<evidence type="ECO:0000256" key="8">
    <source>
        <dbReference type="HAMAP-Rule" id="MF_00692"/>
    </source>
</evidence>
<dbReference type="InterPro" id="IPR003846">
    <property type="entry name" value="SelO"/>
</dbReference>
<dbReference type="EC" id="2.7.7.108" evidence="8"/>
<dbReference type="EC" id="2.7.7.-" evidence="8"/>
<dbReference type="GO" id="GO:0070733">
    <property type="term" value="F:AMPylase activity"/>
    <property type="evidence" value="ECO:0007669"/>
    <property type="project" value="UniProtKB-EC"/>
</dbReference>
<comment type="similarity">
    <text evidence="1 8">Belongs to the SELO family.</text>
</comment>
<feature type="binding site" evidence="8">
    <location>
        <position position="106"/>
    </location>
    <ligand>
        <name>ATP</name>
        <dbReference type="ChEBI" id="CHEBI:30616"/>
    </ligand>
</feature>
<comment type="catalytic activity">
    <reaction evidence="8">
        <text>L-threonyl-[protein] + ATP = 3-O-(5'-adenylyl)-L-threonyl-[protein] + diphosphate</text>
        <dbReference type="Rhea" id="RHEA:54292"/>
        <dbReference type="Rhea" id="RHEA-COMP:11060"/>
        <dbReference type="Rhea" id="RHEA-COMP:13847"/>
        <dbReference type="ChEBI" id="CHEBI:30013"/>
        <dbReference type="ChEBI" id="CHEBI:30616"/>
        <dbReference type="ChEBI" id="CHEBI:33019"/>
        <dbReference type="ChEBI" id="CHEBI:138113"/>
        <dbReference type="EC" id="2.7.7.108"/>
    </reaction>
</comment>
<feature type="binding site" evidence="8">
    <location>
        <position position="119"/>
    </location>
    <ligand>
        <name>ATP</name>
        <dbReference type="ChEBI" id="CHEBI:30616"/>
    </ligand>
</feature>
<keyword evidence="4 8" id="KW-0479">Metal-binding</keyword>
<comment type="catalytic activity">
    <reaction evidence="8">
        <text>L-tyrosyl-[protein] + ATP = O-(5'-adenylyl)-L-tyrosyl-[protein] + diphosphate</text>
        <dbReference type="Rhea" id="RHEA:54288"/>
        <dbReference type="Rhea" id="RHEA-COMP:10136"/>
        <dbReference type="Rhea" id="RHEA-COMP:13846"/>
        <dbReference type="ChEBI" id="CHEBI:30616"/>
        <dbReference type="ChEBI" id="CHEBI:33019"/>
        <dbReference type="ChEBI" id="CHEBI:46858"/>
        <dbReference type="ChEBI" id="CHEBI:83624"/>
        <dbReference type="EC" id="2.7.7.108"/>
    </reaction>
</comment>
<comment type="catalytic activity">
    <reaction evidence="8">
        <text>L-tyrosyl-[protein] + UTP = O-(5'-uridylyl)-L-tyrosyl-[protein] + diphosphate</text>
        <dbReference type="Rhea" id="RHEA:83887"/>
        <dbReference type="Rhea" id="RHEA-COMP:10136"/>
        <dbReference type="Rhea" id="RHEA-COMP:20238"/>
        <dbReference type="ChEBI" id="CHEBI:33019"/>
        <dbReference type="ChEBI" id="CHEBI:46398"/>
        <dbReference type="ChEBI" id="CHEBI:46858"/>
        <dbReference type="ChEBI" id="CHEBI:90602"/>
    </reaction>
</comment>
<comment type="cofactor">
    <cofactor evidence="8">
        <name>Mg(2+)</name>
        <dbReference type="ChEBI" id="CHEBI:18420"/>
    </cofactor>
    <cofactor evidence="8">
        <name>Mn(2+)</name>
        <dbReference type="ChEBI" id="CHEBI:29035"/>
    </cofactor>
</comment>
<feature type="binding site" evidence="8">
    <location>
        <position position="85"/>
    </location>
    <ligand>
        <name>ATP</name>
        <dbReference type="ChEBI" id="CHEBI:30616"/>
    </ligand>
</feature>
<dbReference type="RefSeq" id="WP_198099382.1">
    <property type="nucleotide sequence ID" value="NZ_JAEDAL010000001.1"/>
</dbReference>
<gene>
    <name evidence="8" type="primary">ydiU</name>
    <name evidence="8" type="synonym">selO</name>
    <name evidence="9" type="ORF">I7X43_02875</name>
</gene>
<feature type="binding site" evidence="8">
    <location>
        <position position="118"/>
    </location>
    <ligand>
        <name>ATP</name>
        <dbReference type="ChEBI" id="CHEBI:30616"/>
    </ligand>
</feature>
<evidence type="ECO:0000313" key="10">
    <source>
        <dbReference type="Proteomes" id="UP000620139"/>
    </source>
</evidence>
<comment type="caution">
    <text evidence="9">The sequence shown here is derived from an EMBL/GenBank/DDBJ whole genome shotgun (WGS) entry which is preliminary data.</text>
</comment>
<feature type="binding site" evidence="8">
    <location>
        <position position="176"/>
    </location>
    <ligand>
        <name>ATP</name>
        <dbReference type="ChEBI" id="CHEBI:30616"/>
    </ligand>
</feature>
<dbReference type="AlphaFoldDB" id="A0A931IXF3"/>
<evidence type="ECO:0000256" key="2">
    <source>
        <dbReference type="ARBA" id="ARBA00022679"/>
    </source>
</evidence>
<accession>A0A931IXF3</accession>
<comment type="function">
    <text evidence="8">Nucleotidyltransferase involved in the post-translational modification of proteins. It can catalyze the addition of adenosine monophosphate (AMP) or uridine monophosphate (UMP) to a protein, resulting in modifications known as AMPylation and UMPylation.</text>
</comment>
<dbReference type="NCBIfam" id="NF000658">
    <property type="entry name" value="PRK00029.1"/>
    <property type="match status" value="1"/>
</dbReference>
<sequence>MLLDNRFARDLPTLCVPCNPVAAPAPQLVFFNTALAADLGLPLPQDPAAGAALWSGNALPPGITPVAQAYSGHQFGHFSPVLGDGRALLLGERQDHDGQRRDLAFKGSGRTPFSRRGDGLAALGPMLREVLIGEGLHALGIPATRALAVATTGAPVYRDAELPGAVLTRVAASHLRVGSFQYAAAHTDRPTLQALLEHTLARHDPQQLGRADAGLHLLAAVAERQARLIAQWMGVGFVHGVMNTDNMALSGESIDFGPCAFLDAYDPARVFSSIDTHGRYAFGNQPAIAQWNLARLAEALLPLWDEAEHERVAEAATTVLQDFATRFEAHWQALQARKLGLSTPDAGLAHDWLALLHEHGVDHTAAWRALADARDQQARRLLDLFPDPADVAPWLARWQAVCAAGPTELRAVNPRVIPRNHRVEEALMAASEAGDWAPFNALLVAVRRPFDDDPALARFAEPPPAAQAARYRTFCGT</sequence>
<evidence type="ECO:0000256" key="5">
    <source>
        <dbReference type="ARBA" id="ARBA00022741"/>
    </source>
</evidence>
<dbReference type="PANTHER" id="PTHR32057:SF14">
    <property type="entry name" value="PROTEIN ADENYLYLTRANSFERASE SELO, MITOCHONDRIAL"/>
    <property type="match status" value="1"/>
</dbReference>
<dbReference type="Proteomes" id="UP000620139">
    <property type="component" value="Unassembled WGS sequence"/>
</dbReference>
<keyword evidence="7 8" id="KW-0460">Magnesium</keyword>
<feature type="binding site" evidence="8">
    <location>
        <position position="255"/>
    </location>
    <ligand>
        <name>ATP</name>
        <dbReference type="ChEBI" id="CHEBI:30616"/>
    </ligand>
</feature>
<keyword evidence="2 8" id="KW-0808">Transferase</keyword>
<keyword evidence="5 8" id="KW-0547">Nucleotide-binding</keyword>
<evidence type="ECO:0000256" key="4">
    <source>
        <dbReference type="ARBA" id="ARBA00022723"/>
    </source>
</evidence>
<comment type="catalytic activity">
    <reaction evidence="8">
        <text>L-histidyl-[protein] + UTP = N(tele)-(5'-uridylyl)-L-histidyl-[protein] + diphosphate</text>
        <dbReference type="Rhea" id="RHEA:83891"/>
        <dbReference type="Rhea" id="RHEA-COMP:9745"/>
        <dbReference type="Rhea" id="RHEA-COMP:20239"/>
        <dbReference type="ChEBI" id="CHEBI:29979"/>
        <dbReference type="ChEBI" id="CHEBI:33019"/>
        <dbReference type="ChEBI" id="CHEBI:46398"/>
        <dbReference type="ChEBI" id="CHEBI:233474"/>
    </reaction>
</comment>
<protein>
    <recommendedName>
        <fullName evidence="8">Protein nucleotidyltransferase YdiU</fullName>
        <ecNumber evidence="8">2.7.7.-</ecNumber>
    </recommendedName>
    <alternativeName>
        <fullName evidence="8">Protein adenylyltransferase YdiU</fullName>
        <ecNumber evidence="8">2.7.7.108</ecNumber>
    </alternativeName>
    <alternativeName>
        <fullName evidence="8">Protein uridylyltransferase YdiU</fullName>
        <ecNumber evidence="8">2.7.7.-</ecNumber>
    </alternativeName>
</protein>
<dbReference type="GO" id="GO:0000287">
    <property type="term" value="F:magnesium ion binding"/>
    <property type="evidence" value="ECO:0007669"/>
    <property type="project" value="UniProtKB-UniRule"/>
</dbReference>
<dbReference type="GO" id="GO:0005524">
    <property type="term" value="F:ATP binding"/>
    <property type="evidence" value="ECO:0007669"/>
    <property type="project" value="UniProtKB-UniRule"/>
</dbReference>
<evidence type="ECO:0000256" key="3">
    <source>
        <dbReference type="ARBA" id="ARBA00022695"/>
    </source>
</evidence>
<reference evidence="9" key="1">
    <citation type="submission" date="2020-12" db="EMBL/GenBank/DDBJ databases">
        <title>The genome sequence of Inhella sp. 4Y17.</title>
        <authorList>
            <person name="Liu Y."/>
        </authorList>
    </citation>
    <scope>NUCLEOTIDE SEQUENCE</scope>
    <source>
        <strain evidence="9">4Y10</strain>
    </source>
</reference>
<feature type="binding site" evidence="8">
    <location>
        <position position="246"/>
    </location>
    <ligand>
        <name>Mg(2+)</name>
        <dbReference type="ChEBI" id="CHEBI:18420"/>
    </ligand>
</feature>
<dbReference type="GO" id="GO:0030145">
    <property type="term" value="F:manganese ion binding"/>
    <property type="evidence" value="ECO:0007669"/>
    <property type="project" value="UniProtKB-UniRule"/>
</dbReference>
<proteinExistence type="inferred from homology"/>
<feature type="binding site" evidence="8">
    <location>
        <position position="86"/>
    </location>
    <ligand>
        <name>ATP</name>
        <dbReference type="ChEBI" id="CHEBI:30616"/>
    </ligand>
</feature>
<dbReference type="PANTHER" id="PTHR32057">
    <property type="entry name" value="PROTEIN ADENYLYLTRANSFERASE SELO, MITOCHONDRIAL"/>
    <property type="match status" value="1"/>
</dbReference>
<feature type="binding site" evidence="8">
    <location>
        <position position="83"/>
    </location>
    <ligand>
        <name>ATP</name>
        <dbReference type="ChEBI" id="CHEBI:30616"/>
    </ligand>
</feature>
<keyword evidence="3 8" id="KW-0548">Nucleotidyltransferase</keyword>
<keyword evidence="8" id="KW-0464">Manganese</keyword>
<evidence type="ECO:0000256" key="7">
    <source>
        <dbReference type="ARBA" id="ARBA00022842"/>
    </source>
</evidence>
<comment type="catalytic activity">
    <reaction evidence="8">
        <text>L-seryl-[protein] + ATP = 3-O-(5'-adenylyl)-L-seryl-[protein] + diphosphate</text>
        <dbReference type="Rhea" id="RHEA:58120"/>
        <dbReference type="Rhea" id="RHEA-COMP:9863"/>
        <dbReference type="Rhea" id="RHEA-COMP:15073"/>
        <dbReference type="ChEBI" id="CHEBI:29999"/>
        <dbReference type="ChEBI" id="CHEBI:30616"/>
        <dbReference type="ChEBI" id="CHEBI:33019"/>
        <dbReference type="ChEBI" id="CHEBI:142516"/>
        <dbReference type="EC" id="2.7.7.108"/>
    </reaction>
</comment>
<evidence type="ECO:0000256" key="6">
    <source>
        <dbReference type="ARBA" id="ARBA00022840"/>
    </source>
</evidence>
<keyword evidence="6 8" id="KW-0067">ATP-binding</keyword>
<dbReference type="EMBL" id="JAEDAL010000001">
    <property type="protein sequence ID" value="MBH9551783.1"/>
    <property type="molecule type" value="Genomic_DNA"/>
</dbReference>
<feature type="binding site" evidence="8">
    <location>
        <position position="255"/>
    </location>
    <ligand>
        <name>Mg(2+)</name>
        <dbReference type="ChEBI" id="CHEBI:18420"/>
    </ligand>
</feature>
<keyword evidence="10" id="KW-1185">Reference proteome</keyword>